<evidence type="ECO:0000256" key="1">
    <source>
        <dbReference type="SAM" id="MobiDB-lite"/>
    </source>
</evidence>
<dbReference type="AlphaFoldDB" id="A0A2G8RVU3"/>
<comment type="caution">
    <text evidence="2">The sequence shown here is derived from an EMBL/GenBank/DDBJ whole genome shotgun (WGS) entry which is preliminary data.</text>
</comment>
<dbReference type="Proteomes" id="UP000230002">
    <property type="component" value="Unassembled WGS sequence"/>
</dbReference>
<keyword evidence="3" id="KW-1185">Reference proteome</keyword>
<protein>
    <submittedName>
        <fullName evidence="2">Uncharacterized protein</fullName>
    </submittedName>
</protein>
<feature type="region of interest" description="Disordered" evidence="1">
    <location>
        <begin position="36"/>
        <end position="102"/>
    </location>
</feature>
<organism evidence="2 3">
    <name type="scientific">Ganoderma sinense ZZ0214-1</name>
    <dbReference type="NCBI Taxonomy" id="1077348"/>
    <lineage>
        <taxon>Eukaryota</taxon>
        <taxon>Fungi</taxon>
        <taxon>Dikarya</taxon>
        <taxon>Basidiomycota</taxon>
        <taxon>Agaricomycotina</taxon>
        <taxon>Agaricomycetes</taxon>
        <taxon>Polyporales</taxon>
        <taxon>Polyporaceae</taxon>
        <taxon>Ganoderma</taxon>
    </lineage>
</organism>
<feature type="compositionally biased region" description="Low complexity" evidence="1">
    <location>
        <begin position="44"/>
        <end position="82"/>
    </location>
</feature>
<name>A0A2G8RVU3_9APHY</name>
<gene>
    <name evidence="2" type="ORF">GSI_11384</name>
</gene>
<reference evidence="2 3" key="1">
    <citation type="journal article" date="2015" name="Sci. Rep.">
        <title>Chromosome-level genome map provides insights into diverse defense mechanisms in the medicinal fungus Ganoderma sinense.</title>
        <authorList>
            <person name="Zhu Y."/>
            <person name="Xu J."/>
            <person name="Sun C."/>
            <person name="Zhou S."/>
            <person name="Xu H."/>
            <person name="Nelson D.R."/>
            <person name="Qian J."/>
            <person name="Song J."/>
            <person name="Luo H."/>
            <person name="Xiang L."/>
            <person name="Li Y."/>
            <person name="Xu Z."/>
            <person name="Ji A."/>
            <person name="Wang L."/>
            <person name="Lu S."/>
            <person name="Hayward A."/>
            <person name="Sun W."/>
            <person name="Li X."/>
            <person name="Schwartz D.C."/>
            <person name="Wang Y."/>
            <person name="Chen S."/>
        </authorList>
    </citation>
    <scope>NUCLEOTIDE SEQUENCE [LARGE SCALE GENOMIC DNA]</scope>
    <source>
        <strain evidence="2 3">ZZ0214-1</strain>
    </source>
</reference>
<evidence type="ECO:0000313" key="3">
    <source>
        <dbReference type="Proteomes" id="UP000230002"/>
    </source>
</evidence>
<accession>A0A2G8RVU3</accession>
<dbReference type="EMBL" id="AYKW01000045">
    <property type="protein sequence ID" value="PIL25635.1"/>
    <property type="molecule type" value="Genomic_DNA"/>
</dbReference>
<sequence length="102" mass="10104">MKNERHVKARVAEFASGMKKVADAVNTTSATLHILEGMPDITDPSTPTASSPQQSSAPTTSGTSAASASAPSGSNSASLAASKAPTADRDVTMNAANSVASA</sequence>
<evidence type="ECO:0000313" key="2">
    <source>
        <dbReference type="EMBL" id="PIL25635.1"/>
    </source>
</evidence>
<proteinExistence type="predicted"/>